<dbReference type="EMBL" id="BARV01033671">
    <property type="protein sequence ID" value="GAI52677.1"/>
    <property type="molecule type" value="Genomic_DNA"/>
</dbReference>
<protein>
    <submittedName>
        <fullName evidence="1">Uncharacterized protein</fullName>
    </submittedName>
</protein>
<evidence type="ECO:0000313" key="1">
    <source>
        <dbReference type="EMBL" id="GAI52677.1"/>
    </source>
</evidence>
<sequence length="49" mass="5749">QFVQYLHCAIFSSISTKPIVGAFFKDGERWICIICLEELEEQKRSKDKL</sequence>
<name>X1P8Q0_9ZZZZ</name>
<organism evidence="1">
    <name type="scientific">marine sediment metagenome</name>
    <dbReference type="NCBI Taxonomy" id="412755"/>
    <lineage>
        <taxon>unclassified sequences</taxon>
        <taxon>metagenomes</taxon>
        <taxon>ecological metagenomes</taxon>
    </lineage>
</organism>
<dbReference type="AlphaFoldDB" id="X1P8Q0"/>
<accession>X1P8Q0</accession>
<proteinExistence type="predicted"/>
<comment type="caution">
    <text evidence="1">The sequence shown here is derived from an EMBL/GenBank/DDBJ whole genome shotgun (WGS) entry which is preliminary data.</text>
</comment>
<feature type="non-terminal residue" evidence="1">
    <location>
        <position position="1"/>
    </location>
</feature>
<reference evidence="1" key="1">
    <citation type="journal article" date="2014" name="Front. Microbiol.">
        <title>High frequency of phylogenetically diverse reductive dehalogenase-homologous genes in deep subseafloor sedimentary metagenomes.</title>
        <authorList>
            <person name="Kawai M."/>
            <person name="Futagami T."/>
            <person name="Toyoda A."/>
            <person name="Takaki Y."/>
            <person name="Nishi S."/>
            <person name="Hori S."/>
            <person name="Arai W."/>
            <person name="Tsubouchi T."/>
            <person name="Morono Y."/>
            <person name="Uchiyama I."/>
            <person name="Ito T."/>
            <person name="Fujiyama A."/>
            <person name="Inagaki F."/>
            <person name="Takami H."/>
        </authorList>
    </citation>
    <scope>NUCLEOTIDE SEQUENCE</scope>
    <source>
        <strain evidence="1">Expedition CK06-06</strain>
    </source>
</reference>
<gene>
    <name evidence="1" type="ORF">S06H3_52880</name>
</gene>